<dbReference type="InterPro" id="IPR037185">
    <property type="entry name" value="EmrE-like"/>
</dbReference>
<dbReference type="Proteomes" id="UP001194714">
    <property type="component" value="Unassembled WGS sequence"/>
</dbReference>
<feature type="transmembrane region" description="Helical" evidence="5">
    <location>
        <begin position="295"/>
        <end position="315"/>
    </location>
</feature>
<organism evidence="7 8">
    <name type="scientific">Candidatus Neptunichlamydia vexilliferae</name>
    <dbReference type="NCBI Taxonomy" id="1651774"/>
    <lineage>
        <taxon>Bacteria</taxon>
        <taxon>Pseudomonadati</taxon>
        <taxon>Chlamydiota</taxon>
        <taxon>Chlamydiia</taxon>
        <taxon>Parachlamydiales</taxon>
        <taxon>Simkaniaceae</taxon>
        <taxon>Candidatus Neptunichlamydia</taxon>
    </lineage>
</organism>
<reference evidence="7 8" key="1">
    <citation type="submission" date="2020-01" db="EMBL/GenBank/DDBJ databases">
        <title>Draft genome sequence of Cand. Neptunochlamydia vexilliferae K9.</title>
        <authorList>
            <person name="Schulz F."/>
            <person name="Koestlbacher S."/>
            <person name="Wascher F."/>
            <person name="Pizzetti I."/>
            <person name="Horn M."/>
        </authorList>
    </citation>
    <scope>NUCLEOTIDE SEQUENCE [LARGE SCALE GENOMIC DNA]</scope>
    <source>
        <strain evidence="7 8">K9</strain>
    </source>
</reference>
<name>A0ABS0AYD2_9BACT</name>
<gene>
    <name evidence="7" type="ORF">NEPTK9_000652</name>
</gene>
<feature type="transmembrane region" description="Helical" evidence="5">
    <location>
        <begin position="103"/>
        <end position="124"/>
    </location>
</feature>
<dbReference type="PANTHER" id="PTHR22911:SF6">
    <property type="entry name" value="SOLUTE CARRIER FAMILY 35 MEMBER G1"/>
    <property type="match status" value="1"/>
</dbReference>
<evidence type="ECO:0000313" key="7">
    <source>
        <dbReference type="EMBL" id="MBF5059144.1"/>
    </source>
</evidence>
<feature type="transmembrane region" description="Helical" evidence="5">
    <location>
        <begin position="177"/>
        <end position="198"/>
    </location>
</feature>
<evidence type="ECO:0000256" key="3">
    <source>
        <dbReference type="ARBA" id="ARBA00022989"/>
    </source>
</evidence>
<dbReference type="EMBL" id="JAAEJV010000012">
    <property type="protein sequence ID" value="MBF5059144.1"/>
    <property type="molecule type" value="Genomic_DNA"/>
</dbReference>
<feature type="transmembrane region" description="Helical" evidence="5">
    <location>
        <begin position="60"/>
        <end position="82"/>
    </location>
</feature>
<accession>A0ABS0AYD2</accession>
<feature type="transmembrane region" description="Helical" evidence="5">
    <location>
        <begin position="210"/>
        <end position="229"/>
    </location>
</feature>
<evidence type="ECO:0000259" key="6">
    <source>
        <dbReference type="Pfam" id="PF00892"/>
    </source>
</evidence>
<proteinExistence type="predicted"/>
<evidence type="ECO:0000256" key="4">
    <source>
        <dbReference type="ARBA" id="ARBA00023136"/>
    </source>
</evidence>
<keyword evidence="2 5" id="KW-0812">Transmembrane</keyword>
<evidence type="ECO:0000313" key="8">
    <source>
        <dbReference type="Proteomes" id="UP001194714"/>
    </source>
</evidence>
<keyword evidence="8" id="KW-1185">Reference proteome</keyword>
<dbReference type="SUPFAM" id="SSF103481">
    <property type="entry name" value="Multidrug resistance efflux transporter EmrE"/>
    <property type="match status" value="2"/>
</dbReference>
<comment type="subcellular location">
    <subcellularLocation>
        <location evidence="1">Membrane</location>
        <topology evidence="1">Multi-pass membrane protein</topology>
    </subcellularLocation>
</comment>
<dbReference type="PANTHER" id="PTHR22911">
    <property type="entry name" value="ACYL-MALONYL CONDENSING ENZYME-RELATED"/>
    <property type="match status" value="1"/>
</dbReference>
<feature type="transmembrane region" description="Helical" evidence="5">
    <location>
        <begin position="154"/>
        <end position="171"/>
    </location>
</feature>
<dbReference type="InterPro" id="IPR000620">
    <property type="entry name" value="EamA_dom"/>
</dbReference>
<keyword evidence="4 5" id="KW-0472">Membrane</keyword>
<comment type="caution">
    <text evidence="7">The sequence shown here is derived from an EMBL/GenBank/DDBJ whole genome shotgun (WGS) entry which is preliminary data.</text>
</comment>
<evidence type="ECO:0000256" key="1">
    <source>
        <dbReference type="ARBA" id="ARBA00004141"/>
    </source>
</evidence>
<feature type="transmembrane region" description="Helical" evidence="5">
    <location>
        <begin position="272"/>
        <end position="289"/>
    </location>
</feature>
<sequence>MPFVFLYDIQIYYRLKRKKAMIQHLERPKKRFPMAVGLMVGATVALAAQATCVKLASPYFSTNFLCFARSLVNLVMLMVWVFCSGSAPKVSQLFRTENYRHHAVRSICGVAALYCFYFSITHFALAEGTLIFYSFPLFVPIAARLWLRVKLVHRLWWGLGIAFLGLLFVLRPGKDLFNPWAIVPLIGAMLSGTAVVALRTLNYTEPWERITAYYFTLSVLVTAVVFYLFPAQQETYTFTSLSLALLAGIFAAFFQVLLTLSAKFAPMRLISPFIYLSFIFGAIIQYFIWGEGIPAGVIIGFFLIIVGTVLLIFLYPKNDLQFKPKASSSRGGRSRGG</sequence>
<keyword evidence="3 5" id="KW-1133">Transmembrane helix</keyword>
<evidence type="ECO:0000256" key="5">
    <source>
        <dbReference type="SAM" id="Phobius"/>
    </source>
</evidence>
<feature type="transmembrane region" description="Helical" evidence="5">
    <location>
        <begin position="130"/>
        <end position="147"/>
    </location>
</feature>
<feature type="transmembrane region" description="Helical" evidence="5">
    <location>
        <begin position="241"/>
        <end position="260"/>
    </location>
</feature>
<feature type="domain" description="EamA" evidence="6">
    <location>
        <begin position="35"/>
        <end position="170"/>
    </location>
</feature>
<protein>
    <recommendedName>
        <fullName evidence="6">EamA domain-containing protein</fullName>
    </recommendedName>
</protein>
<evidence type="ECO:0000256" key="2">
    <source>
        <dbReference type="ARBA" id="ARBA00022692"/>
    </source>
</evidence>
<dbReference type="Pfam" id="PF00892">
    <property type="entry name" value="EamA"/>
    <property type="match status" value="1"/>
</dbReference>